<name>A0A3N4MLS4_9BACT</name>
<feature type="transmembrane region" description="Helical" evidence="1">
    <location>
        <begin position="53"/>
        <end position="75"/>
    </location>
</feature>
<feature type="transmembrane region" description="Helical" evidence="1">
    <location>
        <begin position="7"/>
        <end position="33"/>
    </location>
</feature>
<evidence type="ECO:0008006" key="4">
    <source>
        <dbReference type="Google" id="ProtNLM"/>
    </source>
</evidence>
<dbReference type="EMBL" id="RMBX01000001">
    <property type="protein sequence ID" value="RPD43016.1"/>
    <property type="molecule type" value="Genomic_DNA"/>
</dbReference>
<dbReference type="Proteomes" id="UP000279089">
    <property type="component" value="Unassembled WGS sequence"/>
</dbReference>
<feature type="transmembrane region" description="Helical" evidence="1">
    <location>
        <begin position="133"/>
        <end position="151"/>
    </location>
</feature>
<protein>
    <recommendedName>
        <fullName evidence="4">DUF1772 domain-containing protein</fullName>
    </recommendedName>
</protein>
<accession>A0A3N4MLS4</accession>
<keyword evidence="1" id="KW-1133">Transmembrane helix</keyword>
<keyword evidence="1" id="KW-0812">Transmembrane</keyword>
<reference evidence="3" key="1">
    <citation type="submission" date="2018-11" db="EMBL/GenBank/DDBJ databases">
        <title>Chitinophaga lutea sp.nov., isolate from arsenic contaminated soil.</title>
        <authorList>
            <person name="Zong Y."/>
        </authorList>
    </citation>
    <scope>NUCLEOTIDE SEQUENCE [LARGE SCALE GENOMIC DNA]</scope>
    <source>
        <strain evidence="3">YLT18</strain>
    </source>
</reference>
<evidence type="ECO:0000313" key="2">
    <source>
        <dbReference type="EMBL" id="RPD43016.1"/>
    </source>
</evidence>
<keyword evidence="1" id="KW-0472">Membrane</keyword>
<feature type="transmembrane region" description="Helical" evidence="1">
    <location>
        <begin position="87"/>
        <end position="113"/>
    </location>
</feature>
<dbReference type="AlphaFoldDB" id="A0A3N4MLS4"/>
<dbReference type="OrthoDB" id="663522at2"/>
<dbReference type="RefSeq" id="WP_120514287.1">
    <property type="nucleotide sequence ID" value="NZ_QXZY01000001.1"/>
</dbReference>
<organism evidence="2 3">
    <name type="scientific">Chitinophaga barathri</name>
    <dbReference type="NCBI Taxonomy" id="1647451"/>
    <lineage>
        <taxon>Bacteria</taxon>
        <taxon>Pseudomonadati</taxon>
        <taxon>Bacteroidota</taxon>
        <taxon>Chitinophagia</taxon>
        <taxon>Chitinophagales</taxon>
        <taxon>Chitinophagaceae</taxon>
        <taxon>Chitinophaga</taxon>
    </lineage>
</organism>
<proteinExistence type="predicted"/>
<sequence>MNIKSIVYAFTCLSFSVVIGAAIYEHIAVVPRWSAAPPLSLSMFQGEYGLNPTPFWIAIHPVTLALLAVSIILFWKTGSRSHLLITSIGYLLILAVTFAFFVPELVAITGSAMSENADISLTKRAGLWETLSLVRLSFLVVLSIILFLGLTRRQD</sequence>
<gene>
    <name evidence="2" type="ORF">EG028_01625</name>
</gene>
<keyword evidence="3" id="KW-1185">Reference proteome</keyword>
<evidence type="ECO:0000313" key="3">
    <source>
        <dbReference type="Proteomes" id="UP000279089"/>
    </source>
</evidence>
<evidence type="ECO:0000256" key="1">
    <source>
        <dbReference type="SAM" id="Phobius"/>
    </source>
</evidence>
<comment type="caution">
    <text evidence="2">The sequence shown here is derived from an EMBL/GenBank/DDBJ whole genome shotgun (WGS) entry which is preliminary data.</text>
</comment>